<feature type="region of interest" description="Disordered" evidence="8">
    <location>
        <begin position="1"/>
        <end position="34"/>
    </location>
</feature>
<dbReference type="InterPro" id="IPR012864">
    <property type="entry name" value="PCO/ADO"/>
</dbReference>
<dbReference type="PANTHER" id="PTHR22966">
    <property type="entry name" value="2-AMINOETHANETHIOL DIOXYGENASE"/>
    <property type="match status" value="1"/>
</dbReference>
<comment type="cofactor">
    <cofactor evidence="1">
        <name>Fe(2+)</name>
        <dbReference type="ChEBI" id="CHEBI:29033"/>
    </cofactor>
</comment>
<keyword evidence="9" id="KW-0223">Dioxygenase</keyword>
<feature type="compositionally biased region" description="Basic residues" evidence="8">
    <location>
        <begin position="21"/>
        <end position="31"/>
    </location>
</feature>
<dbReference type="EMBL" id="GDJX01026333">
    <property type="protein sequence ID" value="JAT41603.1"/>
    <property type="molecule type" value="Transcribed_RNA"/>
</dbReference>
<dbReference type="CDD" id="cd20289">
    <property type="entry name" value="cupin_ADO"/>
    <property type="match status" value="1"/>
</dbReference>
<dbReference type="Gene3D" id="2.60.120.10">
    <property type="entry name" value="Jelly Rolls"/>
    <property type="match status" value="1"/>
</dbReference>
<evidence type="ECO:0000256" key="1">
    <source>
        <dbReference type="ARBA" id="ARBA00001954"/>
    </source>
</evidence>
<evidence type="ECO:0000256" key="3">
    <source>
        <dbReference type="ARBA" id="ARBA00013133"/>
    </source>
</evidence>
<evidence type="ECO:0000256" key="7">
    <source>
        <dbReference type="ARBA" id="ARBA00024284"/>
    </source>
</evidence>
<accession>A0A1D1XGT4</accession>
<name>A0A1D1XGT4_9ARAE</name>
<dbReference type="InterPro" id="IPR011051">
    <property type="entry name" value="RmlC_Cupin_sf"/>
</dbReference>
<keyword evidence="5" id="KW-0560">Oxidoreductase</keyword>
<sequence length="263" mass="29199">MRVEGGLAEREGLEPAANKSSSRKGKRRQRKPPAMPTLVQKLYVTCREVFSDGRAGVVPSTADVEHLRSVLDHMNPADVGLDQNMRYFRNFGNTEKPPVTYLHLYECDEFSIGIFCLPPSAVIPLHNHPGMTVFSKLLFGSMHIRSYDWAETPQQAVQPDGMRLARVKTDATFTAPCNTSILYPASGGNMHCFTALTSCAVLDVLGPPYSDDQGRHCTYYSDSPHASFSEGDGEVYAWLEEKEKPEDFHVVGAKYRGPRVVVS</sequence>
<comment type="similarity">
    <text evidence="2">Belongs to the cysteine dioxygenase family.</text>
</comment>
<evidence type="ECO:0000256" key="8">
    <source>
        <dbReference type="SAM" id="MobiDB-lite"/>
    </source>
</evidence>
<keyword evidence="6" id="KW-0408">Iron</keyword>
<feature type="compositionally biased region" description="Basic and acidic residues" evidence="8">
    <location>
        <begin position="1"/>
        <end position="13"/>
    </location>
</feature>
<evidence type="ECO:0000256" key="5">
    <source>
        <dbReference type="ARBA" id="ARBA00023002"/>
    </source>
</evidence>
<dbReference type="GO" id="GO:0017172">
    <property type="term" value="F:cysteine dioxygenase activity"/>
    <property type="evidence" value="ECO:0007669"/>
    <property type="project" value="UniProtKB-EC"/>
</dbReference>
<evidence type="ECO:0000313" key="9">
    <source>
        <dbReference type="EMBL" id="JAT41603.1"/>
    </source>
</evidence>
<dbReference type="GO" id="GO:0046872">
    <property type="term" value="F:metal ion binding"/>
    <property type="evidence" value="ECO:0007669"/>
    <property type="project" value="UniProtKB-KW"/>
</dbReference>
<comment type="catalytic activity">
    <reaction evidence="7">
        <text>L-cysteine + O2 = 3-sulfino-L-alanine + H(+)</text>
        <dbReference type="Rhea" id="RHEA:20441"/>
        <dbReference type="ChEBI" id="CHEBI:15378"/>
        <dbReference type="ChEBI" id="CHEBI:15379"/>
        <dbReference type="ChEBI" id="CHEBI:35235"/>
        <dbReference type="ChEBI" id="CHEBI:61085"/>
        <dbReference type="EC" id="1.13.11.20"/>
    </reaction>
    <physiologicalReaction direction="left-to-right" evidence="7">
        <dbReference type="Rhea" id="RHEA:20442"/>
    </physiologicalReaction>
</comment>
<gene>
    <name evidence="9" type="primary">Ado_11</name>
    <name evidence="9" type="ORF">g.36942</name>
</gene>
<dbReference type="InterPro" id="IPR014710">
    <property type="entry name" value="RmlC-like_jellyroll"/>
</dbReference>
<evidence type="ECO:0000256" key="6">
    <source>
        <dbReference type="ARBA" id="ARBA00023004"/>
    </source>
</evidence>
<dbReference type="SUPFAM" id="SSF51182">
    <property type="entry name" value="RmlC-like cupins"/>
    <property type="match status" value="1"/>
</dbReference>
<protein>
    <recommendedName>
        <fullName evidence="3">cysteine dioxygenase</fullName>
        <ecNumber evidence="3">1.13.11.20</ecNumber>
    </recommendedName>
</protein>
<reference evidence="9" key="1">
    <citation type="submission" date="2015-07" db="EMBL/GenBank/DDBJ databases">
        <title>Transcriptome Assembly of Anthurium amnicola.</title>
        <authorList>
            <person name="Suzuki J."/>
        </authorList>
    </citation>
    <scope>NUCLEOTIDE SEQUENCE</scope>
</reference>
<dbReference type="AlphaFoldDB" id="A0A1D1XGT4"/>
<dbReference type="PANTHER" id="PTHR22966:SF1">
    <property type="entry name" value="PLANT CYSTEINE OXIDASE 1"/>
    <property type="match status" value="1"/>
</dbReference>
<dbReference type="EC" id="1.13.11.20" evidence="3"/>
<organism evidence="9">
    <name type="scientific">Anthurium amnicola</name>
    <dbReference type="NCBI Taxonomy" id="1678845"/>
    <lineage>
        <taxon>Eukaryota</taxon>
        <taxon>Viridiplantae</taxon>
        <taxon>Streptophyta</taxon>
        <taxon>Embryophyta</taxon>
        <taxon>Tracheophyta</taxon>
        <taxon>Spermatophyta</taxon>
        <taxon>Magnoliopsida</taxon>
        <taxon>Liliopsida</taxon>
        <taxon>Araceae</taxon>
        <taxon>Pothoideae</taxon>
        <taxon>Potheae</taxon>
        <taxon>Anthurium</taxon>
    </lineage>
</organism>
<keyword evidence="4" id="KW-0479">Metal-binding</keyword>
<evidence type="ECO:0000256" key="4">
    <source>
        <dbReference type="ARBA" id="ARBA00022723"/>
    </source>
</evidence>
<dbReference type="GO" id="GO:0070483">
    <property type="term" value="P:detection of hypoxia"/>
    <property type="evidence" value="ECO:0007669"/>
    <property type="project" value="UniProtKB-ARBA"/>
</dbReference>
<evidence type="ECO:0000256" key="2">
    <source>
        <dbReference type="ARBA" id="ARBA00006622"/>
    </source>
</evidence>
<dbReference type="Pfam" id="PF07847">
    <property type="entry name" value="PCO_ADO"/>
    <property type="match status" value="1"/>
</dbReference>
<proteinExistence type="inferred from homology"/>